<dbReference type="AlphaFoldDB" id="I1HLZ6"/>
<protein>
    <submittedName>
        <fullName evidence="3 4">Uncharacterized protein</fullName>
    </submittedName>
</protein>
<dbReference type="Proteomes" id="UP000008810">
    <property type="component" value="Chromosome 2"/>
</dbReference>
<dbReference type="EMBL" id="CM000881">
    <property type="protein sequence ID" value="KQK07572.1"/>
    <property type="molecule type" value="Genomic_DNA"/>
</dbReference>
<feature type="domain" description="F-box protein AT5G49610-like beta-propeller" evidence="2">
    <location>
        <begin position="98"/>
        <end position="386"/>
    </location>
</feature>
<evidence type="ECO:0000259" key="1">
    <source>
        <dbReference type="Pfam" id="PF12937"/>
    </source>
</evidence>
<evidence type="ECO:0000259" key="2">
    <source>
        <dbReference type="Pfam" id="PF23635"/>
    </source>
</evidence>
<dbReference type="RefSeq" id="XP_003566576.1">
    <property type="nucleotide sequence ID" value="XM_003566528.4"/>
</dbReference>
<dbReference type="PANTHER" id="PTHR32133:SF378">
    <property type="entry name" value="F-BOX DOMAIN CONTAINING PROTEIN, EXPRESSED"/>
    <property type="match status" value="1"/>
</dbReference>
<dbReference type="Gene3D" id="1.20.1280.50">
    <property type="match status" value="1"/>
</dbReference>
<name>I1HLZ6_BRADI</name>
<evidence type="ECO:0000313" key="5">
    <source>
        <dbReference type="Proteomes" id="UP000008810"/>
    </source>
</evidence>
<evidence type="ECO:0000313" key="4">
    <source>
        <dbReference type="EnsemblPlants" id="KQK07572"/>
    </source>
</evidence>
<dbReference type="Pfam" id="PF23635">
    <property type="entry name" value="Beta-prop_AT5G49610-like"/>
    <property type="match status" value="1"/>
</dbReference>
<dbReference type="KEGG" id="bdi:100843253"/>
<dbReference type="OMA" id="LWFRSES"/>
<keyword evidence="5" id="KW-1185">Reference proteome</keyword>
<accession>I1HLZ6</accession>
<feature type="domain" description="F-box" evidence="1">
    <location>
        <begin position="5"/>
        <end position="45"/>
    </location>
</feature>
<reference evidence="3 4" key="1">
    <citation type="journal article" date="2010" name="Nature">
        <title>Genome sequencing and analysis of the model grass Brachypodium distachyon.</title>
        <authorList>
            <consortium name="International Brachypodium Initiative"/>
        </authorList>
    </citation>
    <scope>NUCLEOTIDE SEQUENCE [LARGE SCALE GENOMIC DNA]</scope>
    <source>
        <strain evidence="3">Bd21</strain>
        <strain evidence="4">cv. Bd21</strain>
    </source>
</reference>
<dbReference type="OrthoDB" id="693649at2759"/>
<dbReference type="SUPFAM" id="SSF81383">
    <property type="entry name" value="F-box domain"/>
    <property type="match status" value="1"/>
</dbReference>
<dbReference type="InterPro" id="IPR036047">
    <property type="entry name" value="F-box-like_dom_sf"/>
</dbReference>
<dbReference type="ExpressionAtlas" id="I1HLZ6">
    <property type="expression patterns" value="baseline"/>
</dbReference>
<dbReference type="InterPro" id="IPR056594">
    <property type="entry name" value="AT5G49610-like_b-prop"/>
</dbReference>
<sequence length="406" mass="45671">MGDDDVHWEIFARLPPQPSFLLRASLVCQRWRRLATDHDFLRRRCPPIIGVFIPNHHSKPPSFKCLDPPESIPPEHFALRYENDEPGYEDDDIWYFRGCRHGRLLLLVCSRADPSYRQVLVWDPVIEEERFLYLPPHFEFDNYGHFDNRLSPSVQGAVLCAAADKGHVHGDCHSSPFKVVLVVADDDGARALACVYSSETDAWGDLITTPVPFKRMFSIGSRTIMVGNSVYWFLFGTQVRILEFDVDTEKLSVIEVPSRAYANHRGLYLSTLAEGGAGGLGFIVFSNLTFTAQLWVRKTDAVGAAEWILGKTIDLDKLFSPIPGLSTHPHMEIGFNGDDNVMFVSAGSSVFMVHLSSMQFKKIFESNSSTDCMVRYMYPFKSSYPAVANKETVPAAQSQGSDISME</sequence>
<gene>
    <name evidence="4" type="primary">LOC100843253</name>
    <name evidence="3" type="ORF">BRADI_2g36340v3</name>
</gene>
<dbReference type="Gramene" id="KQK07572">
    <property type="protein sequence ID" value="KQK07572"/>
    <property type="gene ID" value="BRADI_2g36340v3"/>
</dbReference>
<dbReference type="Pfam" id="PF12937">
    <property type="entry name" value="F-box-like"/>
    <property type="match status" value="1"/>
</dbReference>
<dbReference type="HOGENOM" id="CLU_017945_2_2_1"/>
<dbReference type="eggNOG" id="ENOG502R7JI">
    <property type="taxonomic scope" value="Eukaryota"/>
</dbReference>
<dbReference type="PANTHER" id="PTHR32133">
    <property type="entry name" value="OS07G0120400 PROTEIN"/>
    <property type="match status" value="1"/>
</dbReference>
<dbReference type="GeneID" id="100843253"/>
<organism evidence="4">
    <name type="scientific">Brachypodium distachyon</name>
    <name type="common">Purple false brome</name>
    <name type="synonym">Trachynia distachya</name>
    <dbReference type="NCBI Taxonomy" id="15368"/>
    <lineage>
        <taxon>Eukaryota</taxon>
        <taxon>Viridiplantae</taxon>
        <taxon>Streptophyta</taxon>
        <taxon>Embryophyta</taxon>
        <taxon>Tracheophyta</taxon>
        <taxon>Spermatophyta</taxon>
        <taxon>Magnoliopsida</taxon>
        <taxon>Liliopsida</taxon>
        <taxon>Poales</taxon>
        <taxon>Poaceae</taxon>
        <taxon>BOP clade</taxon>
        <taxon>Pooideae</taxon>
        <taxon>Stipodae</taxon>
        <taxon>Brachypodieae</taxon>
        <taxon>Brachypodium</taxon>
    </lineage>
</organism>
<dbReference type="InterPro" id="IPR001810">
    <property type="entry name" value="F-box_dom"/>
</dbReference>
<reference evidence="4" key="3">
    <citation type="submission" date="2018-08" db="UniProtKB">
        <authorList>
            <consortium name="EnsemblPlants"/>
        </authorList>
    </citation>
    <scope>IDENTIFICATION</scope>
    <source>
        <strain evidence="4">cv. Bd21</strain>
    </source>
</reference>
<reference evidence="3" key="2">
    <citation type="submission" date="2017-06" db="EMBL/GenBank/DDBJ databases">
        <title>WGS assembly of Brachypodium distachyon.</title>
        <authorList>
            <consortium name="The International Brachypodium Initiative"/>
            <person name="Lucas S."/>
            <person name="Harmon-Smith M."/>
            <person name="Lail K."/>
            <person name="Tice H."/>
            <person name="Grimwood J."/>
            <person name="Bruce D."/>
            <person name="Barry K."/>
            <person name="Shu S."/>
            <person name="Lindquist E."/>
            <person name="Wang M."/>
            <person name="Pitluck S."/>
            <person name="Vogel J.P."/>
            <person name="Garvin D.F."/>
            <person name="Mockler T.C."/>
            <person name="Schmutz J."/>
            <person name="Rokhsar D."/>
            <person name="Bevan M.W."/>
        </authorList>
    </citation>
    <scope>NUCLEOTIDE SEQUENCE</scope>
    <source>
        <strain evidence="3">Bd21</strain>
    </source>
</reference>
<proteinExistence type="predicted"/>
<evidence type="ECO:0000313" key="3">
    <source>
        <dbReference type="EMBL" id="KQK07572.1"/>
    </source>
</evidence>
<dbReference type="EnsemblPlants" id="KQK07572">
    <property type="protein sequence ID" value="KQK07572"/>
    <property type="gene ID" value="BRADI_2g36340v3"/>
</dbReference>